<dbReference type="PROSITE" id="PS50885">
    <property type="entry name" value="HAMP"/>
    <property type="match status" value="1"/>
</dbReference>
<keyword evidence="9" id="KW-0902">Two-component regulatory system</keyword>
<dbReference type="Proteomes" id="UP001442841">
    <property type="component" value="Chromosome"/>
</dbReference>
<dbReference type="SUPFAM" id="SSF47384">
    <property type="entry name" value="Homodimeric domain of signal transducing histidine kinase"/>
    <property type="match status" value="1"/>
</dbReference>
<keyword evidence="4" id="KW-0597">Phosphoprotein</keyword>
<evidence type="ECO:0000256" key="1">
    <source>
        <dbReference type="ARBA" id="ARBA00000085"/>
    </source>
</evidence>
<comment type="subcellular location">
    <subcellularLocation>
        <location evidence="2">Cell membrane</location>
    </subcellularLocation>
</comment>
<dbReference type="PANTHER" id="PTHR45436:SF5">
    <property type="entry name" value="SENSOR HISTIDINE KINASE TRCS"/>
    <property type="match status" value="1"/>
</dbReference>
<keyword evidence="10 12" id="KW-0472">Membrane</keyword>
<dbReference type="SUPFAM" id="SSF55874">
    <property type="entry name" value="ATPase domain of HSP90 chaperone/DNA topoisomerase II/histidine kinase"/>
    <property type="match status" value="1"/>
</dbReference>
<evidence type="ECO:0000256" key="7">
    <source>
        <dbReference type="ARBA" id="ARBA00022777"/>
    </source>
</evidence>
<feature type="domain" description="Histidine kinase" evidence="13">
    <location>
        <begin position="273"/>
        <end position="489"/>
    </location>
</feature>
<keyword evidence="8 12" id="KW-1133">Transmembrane helix</keyword>
<dbReference type="PROSITE" id="PS50109">
    <property type="entry name" value="HIS_KIN"/>
    <property type="match status" value="1"/>
</dbReference>
<dbReference type="InterPro" id="IPR036890">
    <property type="entry name" value="HATPase_C_sf"/>
</dbReference>
<evidence type="ECO:0000256" key="9">
    <source>
        <dbReference type="ARBA" id="ARBA00023012"/>
    </source>
</evidence>
<evidence type="ECO:0000256" key="12">
    <source>
        <dbReference type="SAM" id="Phobius"/>
    </source>
</evidence>
<dbReference type="Gene3D" id="1.10.287.130">
    <property type="match status" value="1"/>
</dbReference>
<dbReference type="SMART" id="SM00388">
    <property type="entry name" value="HisKA"/>
    <property type="match status" value="1"/>
</dbReference>
<dbReference type="Pfam" id="PF00512">
    <property type="entry name" value="HisKA"/>
    <property type="match status" value="1"/>
</dbReference>
<dbReference type="RefSeq" id="WP_425307334.1">
    <property type="nucleotide sequence ID" value="NZ_CP154795.1"/>
</dbReference>
<dbReference type="GO" id="GO:0005524">
    <property type="term" value="F:ATP binding"/>
    <property type="evidence" value="ECO:0007669"/>
    <property type="project" value="UniProtKB-KW"/>
</dbReference>
<dbReference type="CDD" id="cd00082">
    <property type="entry name" value="HisKA"/>
    <property type="match status" value="1"/>
</dbReference>
<evidence type="ECO:0000256" key="6">
    <source>
        <dbReference type="ARBA" id="ARBA00022692"/>
    </source>
</evidence>
<feature type="domain" description="HAMP" evidence="14">
    <location>
        <begin position="196"/>
        <end position="258"/>
    </location>
</feature>
<evidence type="ECO:0000313" key="16">
    <source>
        <dbReference type="Proteomes" id="UP001442841"/>
    </source>
</evidence>
<sequence length="489" mass="51973">MAQHGSPGPPAREPSPLGPGTLGRRLLVRTVLLVTLVAVGLSASTLLATGESLMRSVDRQLDAAFQRQDRRIQNHSDDGFIQLPPGQAAGTIVLNIHGDEVLAGILTDSGRGVERLDVRAARTLVALPADGTPRTVRLEGYGPYRAMALPVGGSIRVVALPLNEVMHALEEMLGLAITLTLIALAVAALVLRTVVVRSLAPLNRLAGTANRVSGLELSRGEVELRERVAPEDADPCSEVGRVGQALNHLLGRVEGALAARQASETRVRQFVADASHELRNPLAAILGYAELGRRMKGELPTDAAHAMERTHAEAERMSHLVEDLLLLARLDSRPDLELGPVDVGEIVLNATSDAQAAEPDHDWGIDVPETPVVARVDRHRFHQVVANLLANAGRHTPAGTEVTMAVRAEGPWVVVTVTDNGPGIPPEIRDSVFERFTRADAARSRSGRSKDSTGLGLAIVAAVMEAHGGSATVDSAPGRTVFTLRFPRA</sequence>
<feature type="transmembrane region" description="Helical" evidence="12">
    <location>
        <begin position="174"/>
        <end position="195"/>
    </location>
</feature>
<comment type="catalytic activity">
    <reaction evidence="1">
        <text>ATP + protein L-histidine = ADP + protein N-phospho-L-histidine.</text>
        <dbReference type="EC" id="2.7.13.3"/>
    </reaction>
</comment>
<dbReference type="Pfam" id="PF02518">
    <property type="entry name" value="HATPase_c"/>
    <property type="match status" value="1"/>
</dbReference>
<gene>
    <name evidence="15" type="ORF">AADG42_00770</name>
</gene>
<dbReference type="Gene3D" id="3.30.565.10">
    <property type="entry name" value="Histidine kinase-like ATPase, C-terminal domain"/>
    <property type="match status" value="1"/>
</dbReference>
<dbReference type="InterPro" id="IPR050428">
    <property type="entry name" value="TCS_sensor_his_kinase"/>
</dbReference>
<evidence type="ECO:0000259" key="14">
    <source>
        <dbReference type="PROSITE" id="PS50885"/>
    </source>
</evidence>
<keyword evidence="6 12" id="KW-0812">Transmembrane</keyword>
<dbReference type="SMART" id="SM00304">
    <property type="entry name" value="HAMP"/>
    <property type="match status" value="1"/>
</dbReference>
<dbReference type="InterPro" id="IPR004358">
    <property type="entry name" value="Sig_transdc_His_kin-like_C"/>
</dbReference>
<dbReference type="InterPro" id="IPR003661">
    <property type="entry name" value="HisK_dim/P_dom"/>
</dbReference>
<dbReference type="SMART" id="SM00387">
    <property type="entry name" value="HATPase_c"/>
    <property type="match status" value="1"/>
</dbReference>
<name>A0ABZ3FM96_9ACTN</name>
<feature type="transmembrane region" description="Helical" evidence="12">
    <location>
        <begin position="26"/>
        <end position="49"/>
    </location>
</feature>
<organism evidence="15 16">
    <name type="scientific">Ammonicoccus fulvus</name>
    <dbReference type="NCBI Taxonomy" id="3138240"/>
    <lineage>
        <taxon>Bacteria</taxon>
        <taxon>Bacillati</taxon>
        <taxon>Actinomycetota</taxon>
        <taxon>Actinomycetes</taxon>
        <taxon>Propionibacteriales</taxon>
        <taxon>Propionibacteriaceae</taxon>
        <taxon>Ammonicoccus</taxon>
    </lineage>
</organism>
<keyword evidence="5" id="KW-0808">Transferase</keyword>
<evidence type="ECO:0000259" key="13">
    <source>
        <dbReference type="PROSITE" id="PS50109"/>
    </source>
</evidence>
<evidence type="ECO:0000256" key="8">
    <source>
        <dbReference type="ARBA" id="ARBA00022989"/>
    </source>
</evidence>
<evidence type="ECO:0000256" key="2">
    <source>
        <dbReference type="ARBA" id="ARBA00004236"/>
    </source>
</evidence>
<dbReference type="CDD" id="cd00075">
    <property type="entry name" value="HATPase"/>
    <property type="match status" value="1"/>
</dbReference>
<feature type="region of interest" description="Disordered" evidence="11">
    <location>
        <begin position="1"/>
        <end position="20"/>
    </location>
</feature>
<dbReference type="InterPro" id="IPR036097">
    <property type="entry name" value="HisK_dim/P_sf"/>
</dbReference>
<evidence type="ECO:0000256" key="11">
    <source>
        <dbReference type="SAM" id="MobiDB-lite"/>
    </source>
</evidence>
<dbReference type="Gene3D" id="6.10.340.10">
    <property type="match status" value="1"/>
</dbReference>
<feature type="compositionally biased region" description="Pro residues" evidence="11">
    <location>
        <begin position="7"/>
        <end position="17"/>
    </location>
</feature>
<dbReference type="PRINTS" id="PR00344">
    <property type="entry name" value="BCTRLSENSOR"/>
</dbReference>
<evidence type="ECO:0000256" key="3">
    <source>
        <dbReference type="ARBA" id="ARBA00012438"/>
    </source>
</evidence>
<keyword evidence="15" id="KW-0547">Nucleotide-binding</keyword>
<dbReference type="EMBL" id="CP154795">
    <property type="protein sequence ID" value="XAN05899.1"/>
    <property type="molecule type" value="Genomic_DNA"/>
</dbReference>
<evidence type="ECO:0000256" key="5">
    <source>
        <dbReference type="ARBA" id="ARBA00022679"/>
    </source>
</evidence>
<accession>A0ABZ3FM96</accession>
<dbReference type="InterPro" id="IPR003594">
    <property type="entry name" value="HATPase_dom"/>
</dbReference>
<keyword evidence="15" id="KW-0067">ATP-binding</keyword>
<evidence type="ECO:0000256" key="10">
    <source>
        <dbReference type="ARBA" id="ARBA00023136"/>
    </source>
</evidence>
<proteinExistence type="predicted"/>
<evidence type="ECO:0000313" key="15">
    <source>
        <dbReference type="EMBL" id="XAN05899.1"/>
    </source>
</evidence>
<evidence type="ECO:0000256" key="4">
    <source>
        <dbReference type="ARBA" id="ARBA00022553"/>
    </source>
</evidence>
<dbReference type="InterPro" id="IPR003660">
    <property type="entry name" value="HAMP_dom"/>
</dbReference>
<dbReference type="PANTHER" id="PTHR45436">
    <property type="entry name" value="SENSOR HISTIDINE KINASE YKOH"/>
    <property type="match status" value="1"/>
</dbReference>
<keyword evidence="7" id="KW-0418">Kinase</keyword>
<dbReference type="EC" id="2.7.13.3" evidence="3"/>
<keyword evidence="16" id="KW-1185">Reference proteome</keyword>
<dbReference type="InterPro" id="IPR005467">
    <property type="entry name" value="His_kinase_dom"/>
</dbReference>
<reference evidence="15 16" key="1">
    <citation type="submission" date="2024-04" db="EMBL/GenBank/DDBJ databases">
        <title>Isolation of an actinomycete strain from pig manure.</title>
        <authorList>
            <person name="Gong T."/>
            <person name="Yu Z."/>
            <person name="An M."/>
            <person name="Wei C."/>
            <person name="Yang W."/>
            <person name="Liu L."/>
        </authorList>
    </citation>
    <scope>NUCLEOTIDE SEQUENCE [LARGE SCALE GENOMIC DNA]</scope>
    <source>
        <strain evidence="15 16">ZF39</strain>
    </source>
</reference>
<protein>
    <recommendedName>
        <fullName evidence="3">histidine kinase</fullName>
        <ecNumber evidence="3">2.7.13.3</ecNumber>
    </recommendedName>
</protein>